<feature type="compositionally biased region" description="Polar residues" evidence="6">
    <location>
        <begin position="1210"/>
        <end position="1229"/>
    </location>
</feature>
<dbReference type="Pfam" id="PF07727">
    <property type="entry name" value="RVT_2"/>
    <property type="match status" value="1"/>
</dbReference>
<dbReference type="InterPro" id="IPR013103">
    <property type="entry name" value="RVT_2"/>
</dbReference>
<dbReference type="Pfam" id="PF25597">
    <property type="entry name" value="SH3_retrovirus"/>
    <property type="match status" value="2"/>
</dbReference>
<evidence type="ECO:0000256" key="4">
    <source>
        <dbReference type="ARBA" id="ARBA00022801"/>
    </source>
</evidence>
<evidence type="ECO:0000256" key="3">
    <source>
        <dbReference type="ARBA" id="ARBA00022750"/>
    </source>
</evidence>
<evidence type="ECO:0000256" key="5">
    <source>
        <dbReference type="SAM" id="Coils"/>
    </source>
</evidence>
<dbReference type="GO" id="GO:0004190">
    <property type="term" value="F:aspartic-type endopeptidase activity"/>
    <property type="evidence" value="ECO:0007669"/>
    <property type="project" value="UniProtKB-KW"/>
</dbReference>
<comment type="caution">
    <text evidence="8">The sequence shown here is derived from an EMBL/GenBank/DDBJ whole genome shotgun (WGS) entry which is preliminary data.</text>
</comment>
<keyword evidence="4" id="KW-0378">Hydrolase</keyword>
<feature type="domain" description="Integrase catalytic" evidence="7">
    <location>
        <begin position="1679"/>
        <end position="1769"/>
    </location>
</feature>
<dbReference type="PANTHER" id="PTHR42648:SF32">
    <property type="entry name" value="RIBONUCLEASE H-LIKE DOMAIN, GAG-PRE-INTEGRASE DOMAIN PROTEIN-RELATED"/>
    <property type="match status" value="1"/>
</dbReference>
<dbReference type="EMBL" id="BKCJ010000169">
    <property type="protein sequence ID" value="GEU30577.1"/>
    <property type="molecule type" value="Genomic_DNA"/>
</dbReference>
<dbReference type="PANTHER" id="PTHR42648">
    <property type="entry name" value="TRANSPOSASE, PUTATIVE-RELATED"/>
    <property type="match status" value="1"/>
</dbReference>
<dbReference type="InterPro" id="IPR054722">
    <property type="entry name" value="PolX-like_BBD"/>
</dbReference>
<feature type="compositionally biased region" description="Polar residues" evidence="6">
    <location>
        <begin position="1920"/>
        <end position="1942"/>
    </location>
</feature>
<dbReference type="InterPro" id="IPR039537">
    <property type="entry name" value="Retrotran_Ty1/copia-like"/>
</dbReference>
<keyword evidence="2" id="KW-0479">Metal-binding</keyword>
<protein>
    <submittedName>
        <fullName evidence="8">Retrovirus-related Pol polyprotein from transposon TNT 1-94</fullName>
    </submittedName>
</protein>
<dbReference type="GO" id="GO:0046872">
    <property type="term" value="F:metal ion binding"/>
    <property type="evidence" value="ECO:0007669"/>
    <property type="project" value="UniProtKB-KW"/>
</dbReference>
<dbReference type="Gene3D" id="3.30.420.10">
    <property type="entry name" value="Ribonuclease H-like superfamily/Ribonuclease H"/>
    <property type="match status" value="1"/>
</dbReference>
<dbReference type="InterPro" id="IPR012337">
    <property type="entry name" value="RNaseH-like_sf"/>
</dbReference>
<accession>A0A6L2J298</accession>
<dbReference type="GO" id="GO:0015074">
    <property type="term" value="P:DNA integration"/>
    <property type="evidence" value="ECO:0007669"/>
    <property type="project" value="InterPro"/>
</dbReference>
<evidence type="ECO:0000256" key="2">
    <source>
        <dbReference type="ARBA" id="ARBA00022723"/>
    </source>
</evidence>
<feature type="region of interest" description="Disordered" evidence="6">
    <location>
        <begin position="1494"/>
        <end position="1526"/>
    </location>
</feature>
<keyword evidence="5" id="KW-0175">Coiled coil</keyword>
<dbReference type="Pfam" id="PF13976">
    <property type="entry name" value="gag_pre-integrs"/>
    <property type="match status" value="1"/>
</dbReference>
<organism evidence="8">
    <name type="scientific">Tanacetum cinerariifolium</name>
    <name type="common">Dalmatian daisy</name>
    <name type="synonym">Chrysanthemum cinerariifolium</name>
    <dbReference type="NCBI Taxonomy" id="118510"/>
    <lineage>
        <taxon>Eukaryota</taxon>
        <taxon>Viridiplantae</taxon>
        <taxon>Streptophyta</taxon>
        <taxon>Embryophyta</taxon>
        <taxon>Tracheophyta</taxon>
        <taxon>Spermatophyta</taxon>
        <taxon>Magnoliopsida</taxon>
        <taxon>eudicotyledons</taxon>
        <taxon>Gunneridae</taxon>
        <taxon>Pentapetalae</taxon>
        <taxon>asterids</taxon>
        <taxon>campanulids</taxon>
        <taxon>Asterales</taxon>
        <taxon>Asteraceae</taxon>
        <taxon>Asteroideae</taxon>
        <taxon>Anthemideae</taxon>
        <taxon>Anthemidinae</taxon>
        <taxon>Tanacetum</taxon>
    </lineage>
</organism>
<feature type="coiled-coil region" evidence="5">
    <location>
        <begin position="12"/>
        <end position="72"/>
    </location>
</feature>
<feature type="region of interest" description="Disordered" evidence="6">
    <location>
        <begin position="1916"/>
        <end position="1957"/>
    </location>
</feature>
<dbReference type="SUPFAM" id="SSF53098">
    <property type="entry name" value="Ribonuclease H-like"/>
    <property type="match status" value="1"/>
</dbReference>
<dbReference type="SUPFAM" id="SSF56672">
    <property type="entry name" value="DNA/RNA polymerases"/>
    <property type="match status" value="1"/>
</dbReference>
<dbReference type="InterPro" id="IPR043502">
    <property type="entry name" value="DNA/RNA_pol_sf"/>
</dbReference>
<evidence type="ECO:0000256" key="1">
    <source>
        <dbReference type="ARBA" id="ARBA00022670"/>
    </source>
</evidence>
<evidence type="ECO:0000313" key="8">
    <source>
        <dbReference type="EMBL" id="GEU30577.1"/>
    </source>
</evidence>
<feature type="compositionally biased region" description="Low complexity" evidence="6">
    <location>
        <begin position="1511"/>
        <end position="1526"/>
    </location>
</feature>
<gene>
    <name evidence="8" type="ORF">Tci_002555</name>
</gene>
<dbReference type="Pfam" id="PF22936">
    <property type="entry name" value="Pol_BBD"/>
    <property type="match status" value="1"/>
</dbReference>
<dbReference type="InterPro" id="IPR057670">
    <property type="entry name" value="SH3_retrovirus"/>
</dbReference>
<evidence type="ECO:0000256" key="6">
    <source>
        <dbReference type="SAM" id="MobiDB-lite"/>
    </source>
</evidence>
<dbReference type="InterPro" id="IPR001584">
    <property type="entry name" value="Integrase_cat-core"/>
</dbReference>
<keyword evidence="1" id="KW-0645">Protease</keyword>
<feature type="region of interest" description="Disordered" evidence="6">
    <location>
        <begin position="1210"/>
        <end position="1230"/>
    </location>
</feature>
<dbReference type="GO" id="GO:0003676">
    <property type="term" value="F:nucleic acid binding"/>
    <property type="evidence" value="ECO:0007669"/>
    <property type="project" value="InterPro"/>
</dbReference>
<name>A0A6L2J298_TANCI</name>
<keyword evidence="3" id="KW-0064">Aspartyl protease</keyword>
<dbReference type="InterPro" id="IPR025724">
    <property type="entry name" value="GAG-pre-integrase_dom"/>
</dbReference>
<dbReference type="InterPro" id="IPR036397">
    <property type="entry name" value="RNaseH_sf"/>
</dbReference>
<sequence>MEQTVEQHYVEKNKFQDKMKDVLKENERLLEQAINADIVNIVVHSQEKNTVIMKLKERIKSLSGNVKEKKIKKELDKIETINIELDHRVTKLVAENEHLKQTYKKLYDSIKSSRVRSKEQCDDLIKQVNIKSVENSDLNASLQEKVLVITAFKNTLSKIKGKAMVNEAVPLHSIDPELLKMDVAPLAPKLRNNRTTHNDYLKHTQKETDTLREIVENERLLNPLNTSLDYAIATTAIVPLRKPIPIESNTTKPVVTLVYSKKSKAAKKKVPVSNSKINKSLVVQIVLWYLDSGCSKQMTGDRSQLINFVQKFLGTVKFENDHVAKIMGYDLEVAFRQHTCFIRNLDGVDFLIGSRGNNLYTLSLKDMMASSPIYLLSKASKTKSWLWHRHLSDLNFSAINHLARQGLVRGLPKIKFKKDHICSACAMEKVRKNHTDPNLKTLIKKNSIFCIWIFVGQWPWVKCLRSKDEAPDFIIKFLKMIQVRLKVPVRQAVATACYTQNRSIIRLRHRKTPYELMHNKLPDLSFLHVFSALCYPTNNSENLGKLQSKADIGIFIGYAPTKKAFWIYNRHTRRIVETIHVDFDELMAMASEQSSSGPTTPETQSFVIPQDVEEDNHDIEVSHIGNDQLFGAPIPEVTSDQSSSTVWELVPRLDKVMVITLKWIYKVKLDELGGILKNKARLVARGYRQEEGIDFEESFASVARLEAIRIFLAYVAHKNMVVYQMDVKTAFLNGNLREEVYVSQPDGFVDQDNPNHVYKLKKALYGLKQAPRAWYDMLSSFLISQDFSKGSVDLTLFIRRNGNDLLLKYGFESCDPVDTSMVEKSKLDEDKEGKAVDPSHYRDMIGTLLYLTTNFQSHCNNLQQQAKCLCYQTDPHGSLLSLFLYEMLVGIVAASLCLKHEMWRKFSPTYLLREETLRDFYLRFSLLLNDMNIYNIKLEQFQVNTKFLNTLPPEWRKFVIDVKLVWDLHTTNIDQLYAYLGQHEFHANEKGDDPIDAINHMMSFLTAVITSRYPPTNNQLRNSSNPRQQAIINNGRVTLQPIQGRQTSLVAGTSRTYTPEASGNNSMKQRIVSVTIAKEKATRLNSALNQSRNRMIHDPRVAEAQATQTIITHNATYQANDLDAYDSDCDEINTTKFALMANLSHYGSDDLAEKAQQLEPKLYDGNVIEKTNAIVIHDSEETLMLAEESRSKMHLKQKDPKMFEKKFNTTPIDYDNSMNSPKPTPSNRPTKVKACETVHECEKCLKLETELQKDFIKREIYDKLFKRYTTLEKHCISLEVDTQLNQEIFQRHNPFSQQSAPSFDQLFAINELNAQSYEKDMVIKKLKEKIKSLSGNMNEDTIKKELEEIETINIELDHREKVLVITALKDNLWKLKGKAVVDDVVTSHPIDPAMLKVNVAPLAPKLRNNMTFHSDYIRHTQKETVSLKEIVEQDTASMQNFKLNVSFDLQCVTCNGCMFSDNHDSCVLDFINNVNARVKSKSVKKTLKRKVWKPKASRNNVPVSKLKKNKSLSTNNKEPNKSWGSTVSNVPSSSVNEYRVYFLEGLGHNLLSVRQLCDSDLEVDFRQHTYFICNLEGVDLLTESRGNNLYTLSLGDMMASSPISTQGLVWGLPKLKFKKDHLCSACSMGKSKKKSHKPKSEDTNQEKLYLLHMDLCGPILVIVDDYSRFTWVKCLRSKDEAPDFIIRFLKMIQVGISHETSVACSSQQNGVVERRNRTLIEAARTMLIYAKALLSLWAKAVATVCYTQNGSIVRLHHGKTPYEFLHDKLPDLSFFHVFGALCYPTTDSENLGKLQPKADISIFIGYAPTKKAFWIYNRHTKRIIETIHVDFDELTAMASEQSSSRPTLHEMTPATINSRLVPNPTSSTLFVPPSRTDWDMLFQSLFDELITPPPSVDHPATEVIALIAEVVAPEPAALTGSPSSTTVDQDAPSPSNSQTTPETQPPVIPIDVEEDNH</sequence>
<reference evidence="8" key="1">
    <citation type="journal article" date="2019" name="Sci. Rep.">
        <title>Draft genome of Tanacetum cinerariifolium, the natural source of mosquito coil.</title>
        <authorList>
            <person name="Yamashiro T."/>
            <person name="Shiraishi A."/>
            <person name="Satake H."/>
            <person name="Nakayama K."/>
        </authorList>
    </citation>
    <scope>NUCLEOTIDE SEQUENCE</scope>
</reference>
<proteinExistence type="predicted"/>
<evidence type="ECO:0000259" key="7">
    <source>
        <dbReference type="PROSITE" id="PS50994"/>
    </source>
</evidence>
<dbReference type="PROSITE" id="PS50994">
    <property type="entry name" value="INTEGRASE"/>
    <property type="match status" value="1"/>
</dbReference>
<dbReference type="GO" id="GO:0006508">
    <property type="term" value="P:proteolysis"/>
    <property type="evidence" value="ECO:0007669"/>
    <property type="project" value="UniProtKB-KW"/>
</dbReference>